<protein>
    <recommendedName>
        <fullName evidence="2">CBM39 domain-containing protein</fullName>
    </recommendedName>
</protein>
<feature type="compositionally biased region" description="Polar residues" evidence="1">
    <location>
        <begin position="177"/>
        <end position="200"/>
    </location>
</feature>
<dbReference type="AlphaFoldDB" id="A0A1B6EY19"/>
<dbReference type="InterPro" id="IPR031756">
    <property type="entry name" value="BGBP_N"/>
</dbReference>
<feature type="domain" description="CBM39" evidence="2">
    <location>
        <begin position="73"/>
        <end position="179"/>
    </location>
</feature>
<dbReference type="PROSITE" id="PS51969">
    <property type="entry name" value="CBM39"/>
    <property type="match status" value="1"/>
</dbReference>
<dbReference type="Gene3D" id="2.60.40.2140">
    <property type="entry name" value="Beta-1,3-glucan-recognition protein, N-terminal domain"/>
    <property type="match status" value="1"/>
</dbReference>
<organism evidence="3">
    <name type="scientific">Cuerna arida</name>
    <dbReference type="NCBI Taxonomy" id="1464854"/>
    <lineage>
        <taxon>Eukaryota</taxon>
        <taxon>Metazoa</taxon>
        <taxon>Ecdysozoa</taxon>
        <taxon>Arthropoda</taxon>
        <taxon>Hexapoda</taxon>
        <taxon>Insecta</taxon>
        <taxon>Pterygota</taxon>
        <taxon>Neoptera</taxon>
        <taxon>Paraneoptera</taxon>
        <taxon>Hemiptera</taxon>
        <taxon>Auchenorrhyncha</taxon>
        <taxon>Membracoidea</taxon>
        <taxon>Cicadellidae</taxon>
        <taxon>Cicadellinae</taxon>
        <taxon>Proconiini</taxon>
        <taxon>Cuerna</taxon>
    </lineage>
</organism>
<dbReference type="GO" id="GO:0030246">
    <property type="term" value="F:carbohydrate binding"/>
    <property type="evidence" value="ECO:0007669"/>
    <property type="project" value="InterPro"/>
</dbReference>
<evidence type="ECO:0000256" key="1">
    <source>
        <dbReference type="SAM" id="MobiDB-lite"/>
    </source>
</evidence>
<feature type="compositionally biased region" description="Low complexity" evidence="1">
    <location>
        <begin position="210"/>
        <end position="225"/>
    </location>
</feature>
<dbReference type="Pfam" id="PF15886">
    <property type="entry name" value="CBM39"/>
    <property type="match status" value="1"/>
</dbReference>
<feature type="compositionally biased region" description="Polar residues" evidence="1">
    <location>
        <begin position="226"/>
        <end position="236"/>
    </location>
</feature>
<proteinExistence type="predicted"/>
<accession>A0A1B6EY19</accession>
<evidence type="ECO:0000259" key="2">
    <source>
        <dbReference type="PROSITE" id="PS51969"/>
    </source>
</evidence>
<sequence length="351" mass="39553">QPVYSQGAVRDPSQYIGSTTYFYSPDSKYSHNYNVPRQYIASSRPNYDRSHIVPVRDIKPTNAEEPVQTQTSGRSNNPVLEFLSPSGLRITFPGPYSKSSVYLLKFHVNINHEFNGVKRGDWNQDVTLPSGSTWSYTFPDIKLIPGDIVYYWVEVKGQDGARMWFREYKGLHHVPRSHSTVETQQPMTTQIQQRPSQHSMPPQQKPVPPQQETVPPQNQPSSPQQTITLDKQTISPPQEPPVLQSGKPVSVPVSNVKTEPSPVPGSLTDSSINQNTMECVMSETTYNHGKRPCAGQQVVSRFEFNTIEQIGGYEPEDKFTVFSHNNIVKNVSNYNTAVDTITPVLLEDRYG</sequence>
<name>A0A1B6EY19_9HEMI</name>
<feature type="non-terminal residue" evidence="3">
    <location>
        <position position="351"/>
    </location>
</feature>
<feature type="non-terminal residue" evidence="3">
    <location>
        <position position="1"/>
    </location>
</feature>
<dbReference type="InterPro" id="IPR043030">
    <property type="entry name" value="BGBP_N_sf"/>
</dbReference>
<gene>
    <name evidence="3" type="ORF">g.7176</name>
</gene>
<dbReference type="EMBL" id="GECZ01026932">
    <property type="protein sequence ID" value="JAS42837.1"/>
    <property type="molecule type" value="Transcribed_RNA"/>
</dbReference>
<reference evidence="3" key="1">
    <citation type="submission" date="2015-11" db="EMBL/GenBank/DDBJ databases">
        <title>De novo transcriptome assembly of four potential Pierce s Disease insect vectors from Arizona vineyards.</title>
        <authorList>
            <person name="Tassone E.E."/>
        </authorList>
    </citation>
    <scope>NUCLEOTIDE SEQUENCE</scope>
</reference>
<evidence type="ECO:0000313" key="3">
    <source>
        <dbReference type="EMBL" id="JAS42837.1"/>
    </source>
</evidence>
<feature type="region of interest" description="Disordered" evidence="1">
    <location>
        <begin position="176"/>
        <end position="271"/>
    </location>
</feature>